<evidence type="ECO:0000256" key="1">
    <source>
        <dbReference type="SAM" id="Coils"/>
    </source>
</evidence>
<evidence type="ECO:0000313" key="4">
    <source>
        <dbReference type="Proteomes" id="UP001196413"/>
    </source>
</evidence>
<gene>
    <name evidence="3" type="ORF">KIN20_031037</name>
</gene>
<accession>A0AAD5R505</accession>
<reference evidence="3" key="1">
    <citation type="submission" date="2021-06" db="EMBL/GenBank/DDBJ databases">
        <title>Parelaphostrongylus tenuis whole genome reference sequence.</title>
        <authorList>
            <person name="Garwood T.J."/>
            <person name="Larsen P.A."/>
            <person name="Fountain-Jones N.M."/>
            <person name="Garbe J.R."/>
            <person name="Macchietto M.G."/>
            <person name="Kania S.A."/>
            <person name="Gerhold R.W."/>
            <person name="Richards J.E."/>
            <person name="Wolf T.M."/>
        </authorList>
    </citation>
    <scope>NUCLEOTIDE SEQUENCE</scope>
    <source>
        <strain evidence="3">MNPRO001-30</strain>
        <tissue evidence="3">Meninges</tissue>
    </source>
</reference>
<name>A0AAD5R505_PARTN</name>
<keyword evidence="4" id="KW-1185">Reference proteome</keyword>
<protein>
    <submittedName>
        <fullName evidence="3">Uncharacterized protein</fullName>
    </submittedName>
</protein>
<keyword evidence="1" id="KW-0175">Coiled coil</keyword>
<evidence type="ECO:0000256" key="2">
    <source>
        <dbReference type="SAM" id="MobiDB-lite"/>
    </source>
</evidence>
<evidence type="ECO:0000313" key="3">
    <source>
        <dbReference type="EMBL" id="KAJ1369551.1"/>
    </source>
</evidence>
<feature type="coiled-coil region" evidence="1">
    <location>
        <begin position="97"/>
        <end position="124"/>
    </location>
</feature>
<dbReference type="AlphaFoldDB" id="A0AAD5R505"/>
<organism evidence="3 4">
    <name type="scientific">Parelaphostrongylus tenuis</name>
    <name type="common">Meningeal worm</name>
    <dbReference type="NCBI Taxonomy" id="148309"/>
    <lineage>
        <taxon>Eukaryota</taxon>
        <taxon>Metazoa</taxon>
        <taxon>Ecdysozoa</taxon>
        <taxon>Nematoda</taxon>
        <taxon>Chromadorea</taxon>
        <taxon>Rhabditida</taxon>
        <taxon>Rhabditina</taxon>
        <taxon>Rhabditomorpha</taxon>
        <taxon>Strongyloidea</taxon>
        <taxon>Metastrongylidae</taxon>
        <taxon>Parelaphostrongylus</taxon>
    </lineage>
</organism>
<dbReference type="Proteomes" id="UP001196413">
    <property type="component" value="Unassembled WGS sequence"/>
</dbReference>
<dbReference type="EMBL" id="JAHQIW010006595">
    <property type="protein sequence ID" value="KAJ1369551.1"/>
    <property type="molecule type" value="Genomic_DNA"/>
</dbReference>
<feature type="region of interest" description="Disordered" evidence="2">
    <location>
        <begin position="1"/>
        <end position="20"/>
    </location>
</feature>
<sequence>MYSAYTFPAKSSTTSSTGGMEGLVNRGLEIALSATQSSRGAQSPMLRVGDDEHFTPYVRFLAFPTYSEWFPAQCRTPMRADTVAILEKIKEELIKHGAEMKVRIDQLNVELEGAQQELRAANAN</sequence>
<comment type="caution">
    <text evidence="3">The sequence shown here is derived from an EMBL/GenBank/DDBJ whole genome shotgun (WGS) entry which is preliminary data.</text>
</comment>
<proteinExistence type="predicted"/>